<evidence type="ECO:0000259" key="3">
    <source>
        <dbReference type="SMART" id="SM01001"/>
    </source>
</evidence>
<dbReference type="EMBL" id="AFFK01020336">
    <property type="status" value="NOT_ANNOTATED_CDS"/>
    <property type="molecule type" value="Genomic_DNA"/>
</dbReference>
<dbReference type="SMART" id="SM01001">
    <property type="entry name" value="AIRC"/>
    <property type="match status" value="1"/>
</dbReference>
<evidence type="ECO:0000256" key="2">
    <source>
        <dbReference type="ARBA" id="ARBA00004747"/>
    </source>
</evidence>
<dbReference type="GO" id="GO:0006189">
    <property type="term" value="P:'de novo' IMP biosynthetic process"/>
    <property type="evidence" value="ECO:0007669"/>
    <property type="project" value="UniProtKB-UniPathway"/>
</dbReference>
<dbReference type="EnsemblMetazoa" id="SMAR006386-RA">
    <property type="protein sequence ID" value="SMAR006386-PA"/>
    <property type="gene ID" value="SMAR006386"/>
</dbReference>
<dbReference type="UniPathway" id="UPA00074">
    <property type="reaction ID" value="UER00130"/>
</dbReference>
<reference evidence="5" key="1">
    <citation type="submission" date="2011-05" db="EMBL/GenBank/DDBJ databases">
        <authorList>
            <person name="Richards S.R."/>
            <person name="Qu J."/>
            <person name="Jiang H."/>
            <person name="Jhangiani S.N."/>
            <person name="Agravi P."/>
            <person name="Goodspeed R."/>
            <person name="Gross S."/>
            <person name="Mandapat C."/>
            <person name="Jackson L."/>
            <person name="Mathew T."/>
            <person name="Pu L."/>
            <person name="Thornton R."/>
            <person name="Saada N."/>
            <person name="Wilczek-Boney K.B."/>
            <person name="Lee S."/>
            <person name="Kovar C."/>
            <person name="Wu Y."/>
            <person name="Scherer S.E."/>
            <person name="Worley K.C."/>
            <person name="Muzny D.M."/>
            <person name="Gibbs R."/>
        </authorList>
    </citation>
    <scope>NUCLEOTIDE SEQUENCE</scope>
    <source>
        <strain evidence="5">Brora</strain>
    </source>
</reference>
<comment type="pathway">
    <text evidence="1">Purine metabolism; IMP biosynthesis via de novo pathway; 5-amino-1-(5-phospho-D-ribosyl)imidazole-4-carboxamide from 5-amino-1-(5-phospho-D-ribosyl)imidazole-4-carboxylate: step 1/2.</text>
</comment>
<feature type="domain" description="PurE" evidence="3">
    <location>
        <begin position="8"/>
        <end position="112"/>
    </location>
</feature>
<proteinExistence type="predicted"/>
<sequence>MSYRKNSSLVVILMGSPVDKSHCDNIENVCKSFGMACPIRVTSAHKSTAKILKIVAYYEALGIPIVFIAVAGRSNGLGPVLSGNTQFPVINCPPIDNSWGAHDIWSSLRLPS</sequence>
<reference evidence="4" key="2">
    <citation type="submission" date="2015-02" db="UniProtKB">
        <authorList>
            <consortium name="EnsemblMetazoa"/>
        </authorList>
    </citation>
    <scope>IDENTIFICATION</scope>
</reference>
<dbReference type="Gene3D" id="3.40.50.1970">
    <property type="match status" value="1"/>
</dbReference>
<dbReference type="PANTHER" id="PTHR43599">
    <property type="entry name" value="MULTIFUNCTIONAL PROTEIN ADE2"/>
    <property type="match status" value="1"/>
</dbReference>
<comment type="pathway">
    <text evidence="2">Purine metabolism; IMP biosynthesis via de novo pathway; 5-amino-1-(5-phospho-D-ribosyl)imidazole-4-carboxylate from 5-amino-1-(5-phospho-D-ribosyl)imidazole (carboxylase route): step 1/1.</text>
</comment>
<dbReference type="SUPFAM" id="SSF52255">
    <property type="entry name" value="N5-CAIR mutase (phosphoribosylaminoimidazole carboxylase, PurE)"/>
    <property type="match status" value="1"/>
</dbReference>
<keyword evidence="5" id="KW-1185">Reference proteome</keyword>
<dbReference type="Proteomes" id="UP000014500">
    <property type="component" value="Unassembled WGS sequence"/>
</dbReference>
<dbReference type="HOGENOM" id="CLU_2152155_0_0_1"/>
<dbReference type="OMA" id="KEVMEWE"/>
<dbReference type="AlphaFoldDB" id="T1IYR9"/>
<dbReference type="GO" id="GO:0005829">
    <property type="term" value="C:cytosol"/>
    <property type="evidence" value="ECO:0007669"/>
    <property type="project" value="TreeGrafter"/>
</dbReference>
<dbReference type="InterPro" id="IPR050089">
    <property type="entry name" value="SAICAR_synthetase"/>
</dbReference>
<dbReference type="PANTHER" id="PTHR43599:SF3">
    <property type="entry name" value="SI:DKEY-6E2.2"/>
    <property type="match status" value="1"/>
</dbReference>
<organism evidence="4 5">
    <name type="scientific">Strigamia maritima</name>
    <name type="common">European centipede</name>
    <name type="synonym">Geophilus maritimus</name>
    <dbReference type="NCBI Taxonomy" id="126957"/>
    <lineage>
        <taxon>Eukaryota</taxon>
        <taxon>Metazoa</taxon>
        <taxon>Ecdysozoa</taxon>
        <taxon>Arthropoda</taxon>
        <taxon>Myriapoda</taxon>
        <taxon>Chilopoda</taxon>
        <taxon>Pleurostigmophora</taxon>
        <taxon>Geophilomorpha</taxon>
        <taxon>Linotaeniidae</taxon>
        <taxon>Strigamia</taxon>
    </lineage>
</organism>
<evidence type="ECO:0000313" key="5">
    <source>
        <dbReference type="Proteomes" id="UP000014500"/>
    </source>
</evidence>
<evidence type="ECO:0000256" key="1">
    <source>
        <dbReference type="ARBA" id="ARBA00004672"/>
    </source>
</evidence>
<accession>T1IYR9</accession>
<evidence type="ECO:0000313" key="4">
    <source>
        <dbReference type="EnsemblMetazoa" id="SMAR006386-PA"/>
    </source>
</evidence>
<name>T1IYR9_STRMM</name>
<dbReference type="eggNOG" id="KOG2835">
    <property type="taxonomic scope" value="Eukaryota"/>
</dbReference>
<dbReference type="STRING" id="126957.T1IYR9"/>
<dbReference type="GO" id="GO:0004639">
    <property type="term" value="F:phosphoribosylaminoimidazolesuccinocarboxamide synthase activity"/>
    <property type="evidence" value="ECO:0007669"/>
    <property type="project" value="TreeGrafter"/>
</dbReference>
<protein>
    <recommendedName>
        <fullName evidence="3">PurE domain-containing protein</fullName>
    </recommendedName>
</protein>
<dbReference type="InterPro" id="IPR000031">
    <property type="entry name" value="PurE_dom"/>
</dbReference>
<dbReference type="Pfam" id="PF00731">
    <property type="entry name" value="AIRC"/>
    <property type="match status" value="1"/>
</dbReference>